<proteinExistence type="predicted"/>
<evidence type="ECO:0000313" key="2">
    <source>
        <dbReference type="Proteomes" id="UP000789525"/>
    </source>
</evidence>
<comment type="caution">
    <text evidence="1">The sequence shown here is derived from an EMBL/GenBank/DDBJ whole genome shotgun (WGS) entry which is preliminary data.</text>
</comment>
<organism evidence="1 2">
    <name type="scientific">Acaulospora colombiana</name>
    <dbReference type="NCBI Taxonomy" id="27376"/>
    <lineage>
        <taxon>Eukaryota</taxon>
        <taxon>Fungi</taxon>
        <taxon>Fungi incertae sedis</taxon>
        <taxon>Mucoromycota</taxon>
        <taxon>Glomeromycotina</taxon>
        <taxon>Glomeromycetes</taxon>
        <taxon>Diversisporales</taxon>
        <taxon>Acaulosporaceae</taxon>
        <taxon>Acaulospora</taxon>
    </lineage>
</organism>
<dbReference type="Proteomes" id="UP000789525">
    <property type="component" value="Unassembled WGS sequence"/>
</dbReference>
<evidence type="ECO:0000313" key="1">
    <source>
        <dbReference type="EMBL" id="CAG8497171.1"/>
    </source>
</evidence>
<sequence length="585" mass="66234">MFKKPLASIKPYSPLRSSDRRKFREELIRRYPTLENGESEENKSIVPEHVEKANVKTHNGYTGVLYVDESKHPLWIRLDKDKNEFLVPSVYTLWRNPSILPKIPTFPAVISKLENGANLMIPGIAFPTESLPDVKEGELVSIIIRDYNAPLAVGIMDVPTNSLERGSTRKGVAVSIIHIYKDQLWSMGDKSSPPDMEEGVKIDSIVEKQIKDEEHEQDEGQEREQRSATEVDTDFIISNEEEEAAIEQTARYTTAEVDDLLQASLYQALTEKLTSSVLPITSSQLYSEYILPSRPIGTEKDVDVKKSSYKQAMEKKGVIKLKSQRGETFLIRVDRDNEELKNFRSHKTVEKAAKPHALDEENKLSNSNNTASEIQIAEVYKPKGAVAELFEIQGKSKEGIYDFREIRQTVLGYVNSRDLADKRNRRYITLDENLREVLADKKFEDPLPDKMTQDDLFQHIRERMEEYHSVTFPGNDPELRKGSPKHLQILEATRSGNKMVTIIRGLEDYGINPDDLVEPLKKLCASSVTVSTTPQSSPKKPLYEVTIQGPQTTSVKEYLINTKGIPKKYITATPAKKGKGNKGGK</sequence>
<protein>
    <submittedName>
        <fullName evidence="1">330_t:CDS:1</fullName>
    </submittedName>
</protein>
<accession>A0ACA9KZ37</accession>
<keyword evidence="2" id="KW-1185">Reference proteome</keyword>
<name>A0ACA9KZ37_9GLOM</name>
<reference evidence="1" key="1">
    <citation type="submission" date="2021-06" db="EMBL/GenBank/DDBJ databases">
        <authorList>
            <person name="Kallberg Y."/>
            <person name="Tangrot J."/>
            <person name="Rosling A."/>
        </authorList>
    </citation>
    <scope>NUCLEOTIDE SEQUENCE</scope>
    <source>
        <strain evidence="1">CL356</strain>
    </source>
</reference>
<gene>
    <name evidence="1" type="ORF">ACOLOM_LOCUS2635</name>
</gene>
<dbReference type="EMBL" id="CAJVPT010003539">
    <property type="protein sequence ID" value="CAG8497171.1"/>
    <property type="molecule type" value="Genomic_DNA"/>
</dbReference>